<gene>
    <name evidence="17" type="ORF">Vafri_12779</name>
</gene>
<evidence type="ECO:0000313" key="17">
    <source>
        <dbReference type="EMBL" id="GIL57573.1"/>
    </source>
</evidence>
<evidence type="ECO:0000256" key="9">
    <source>
        <dbReference type="ARBA" id="ARBA00023002"/>
    </source>
</evidence>
<dbReference type="InterPro" id="IPR017938">
    <property type="entry name" value="Riboflavin_synthase-like_b-brl"/>
</dbReference>
<dbReference type="PANTHER" id="PTHR19384:SF84">
    <property type="entry name" value="METHIONINE SYNTHASE REDUCTASE"/>
    <property type="match status" value="1"/>
</dbReference>
<dbReference type="SUPFAM" id="SSF52343">
    <property type="entry name" value="Ferredoxin reductase-like, C-terminal NADP-linked domain"/>
    <property type="match status" value="1"/>
</dbReference>
<evidence type="ECO:0000256" key="13">
    <source>
        <dbReference type="SAM" id="MobiDB-lite"/>
    </source>
</evidence>
<evidence type="ECO:0000256" key="8">
    <source>
        <dbReference type="ARBA" id="ARBA00022857"/>
    </source>
</evidence>
<dbReference type="SUPFAM" id="SSF63380">
    <property type="entry name" value="Riboflavin synthase domain-like"/>
    <property type="match status" value="1"/>
</dbReference>
<dbReference type="GO" id="GO:0010181">
    <property type="term" value="F:FMN binding"/>
    <property type="evidence" value="ECO:0007669"/>
    <property type="project" value="InterPro"/>
</dbReference>
<feature type="transmembrane region" description="Helical" evidence="14">
    <location>
        <begin position="18"/>
        <end position="51"/>
    </location>
</feature>
<sequence>MTESVGARLRGGSGWGQLGILAAAGGLGALLLLTPLSAFALPGVLILVFIIKLRGSAVGENVTNSMDQENIKNDQVPSQPASALDGGDVNKDSPGVRLTQAVAPNEALPPQPPIINSTRRSDIFAAATAKPNPTPATSLAQQVITPSLSSAVSSTPVPAPPSAGAAPSVQLTPTRSLVPEQATEPPKLAKAPLAVSDAPKPGLGPADASPAVEMPATGGAAILARFRKQRTDTAGPVTTPTDSTTAVVIAAGARSPMPVTAAAGSSSSVPKPAPVPAPEVPKPATPPALPKAPSTPDTKVPITILYGSQTGTCLEIARNLAAEAVEKGFNASCASLNERGFAALSVARTPVLVVISSSTGDGDPPDNASSFFTAMRRKPPPGAPPPPPSPLSGIRYTVLGLGDSNYTRFMYVPRAIKGRLAELGAKEFYRCAEADEVEGVENIVDPWTDGLWTALKAAVAQVTEAYVTATSAAEGAETVHAEVAVAAAAKAEAEALDQAAAGAEAKAAAEAEAEAEAKVAAEKAEAEAKAAEAEAEAAKAEAEAEAAKAEAEAEAAKAEAAAKAQAEAEAEAEAEAKAAAEAETEAKAAIEAAAKAATEATEAEAKAAAEANAAAKAATEVAAAVSEIAKGHEGATDPAVPKPETPPAESHPAADAFETAASEAAVTLAADAGTSESGSLLPEALVGVLEASVAPTSGAVGLPTIAESRVFEDGESGTDSVNGPGSLPLPAAVAAAALDDGRPDSSTSYASGSTVATRHHGTNRRSSDMGSSPARRRYAEKPPSRLQAKPINVNFPKREETVVKRKDEKVYGMLMGLAPVGVDTKGAPALLPCRLKLHWEKDEGRAKPVRDLEATHPTREERHRVDPQGMYSAEKPFWAHISDARYETAFWSDRKVIHLELSIRGSNIVYEPGDSIGVLPVNHPDLVANLCKRLHLNPDRVFTIQAGGGDSTAATGNASEDGTKGGAGARVASHIPSPCSVGYALSHCVDLTSVTRKSVLRLLAEHAVDAAERRTLMYLSSRSQGGKEAYSHEIGEHQPSILDLLVRFRSVNPPLEALLDALPPLMPRMYSISSSRKDPARGATHLSVALSVVRFKTRYGTRLGVATTWLDRLAAPFTADGAALPEEPIHLPIFLRRSADFKPPPSLATPLIMVGPGTGVAPFRGFLQDRRVELLAQKPPPEALGDAVLFFGCRREDEDYLYKEELEAFKADGTLSALHVAFSRAQAEKVYVQDLIKQHGEKVWSLLQGGAHVYVCGDGVSMAKDVHAALAGIVQHQGGMNEQDATTFLQVRAQHRIGPRL</sequence>
<keyword evidence="5" id="KW-0288">FMN</keyword>
<feature type="region of interest" description="Disordered" evidence="13">
    <location>
        <begin position="739"/>
        <end position="791"/>
    </location>
</feature>
<keyword evidence="3" id="KW-0028">Amino-acid biosynthesis</keyword>
<evidence type="ECO:0000259" key="15">
    <source>
        <dbReference type="PROSITE" id="PS50902"/>
    </source>
</evidence>
<feature type="region of interest" description="Disordered" evidence="13">
    <location>
        <begin position="258"/>
        <end position="296"/>
    </location>
</feature>
<dbReference type="Proteomes" id="UP000747399">
    <property type="component" value="Unassembled WGS sequence"/>
</dbReference>
<feature type="region of interest" description="Disordered" evidence="13">
    <location>
        <begin position="150"/>
        <end position="213"/>
    </location>
</feature>
<keyword evidence="4" id="KW-0285">Flavoprotein</keyword>
<feature type="compositionally biased region" description="Low complexity" evidence="13">
    <location>
        <begin position="150"/>
        <end position="169"/>
    </location>
</feature>
<keyword evidence="18" id="KW-1185">Reference proteome</keyword>
<feature type="compositionally biased region" description="Pro residues" evidence="13">
    <location>
        <begin position="380"/>
        <end position="390"/>
    </location>
</feature>
<dbReference type="InterPro" id="IPR001094">
    <property type="entry name" value="Flavdoxin-like"/>
</dbReference>
<accession>A0A8J4BFH2</accession>
<feature type="region of interest" description="Disordered" evidence="13">
    <location>
        <begin position="630"/>
        <end position="653"/>
    </location>
</feature>
<evidence type="ECO:0000256" key="2">
    <source>
        <dbReference type="ARBA" id="ARBA00001974"/>
    </source>
</evidence>
<evidence type="ECO:0000313" key="18">
    <source>
        <dbReference type="Proteomes" id="UP000747399"/>
    </source>
</evidence>
<dbReference type="PROSITE" id="PS50902">
    <property type="entry name" value="FLAVODOXIN_LIKE"/>
    <property type="match status" value="1"/>
</dbReference>
<dbReference type="GO" id="GO:0050667">
    <property type="term" value="P:homocysteine metabolic process"/>
    <property type="evidence" value="ECO:0007669"/>
    <property type="project" value="TreeGrafter"/>
</dbReference>
<evidence type="ECO:0000256" key="12">
    <source>
        <dbReference type="ARBA" id="ARBA00040659"/>
    </source>
</evidence>
<evidence type="ECO:0000256" key="14">
    <source>
        <dbReference type="SAM" id="Phobius"/>
    </source>
</evidence>
<evidence type="ECO:0000256" key="7">
    <source>
        <dbReference type="ARBA" id="ARBA00022827"/>
    </source>
</evidence>
<dbReference type="InterPro" id="IPR008254">
    <property type="entry name" value="Flavodoxin/NO_synth"/>
</dbReference>
<dbReference type="EC" id="1.16.1.8" evidence="11"/>
<dbReference type="InterPro" id="IPR017927">
    <property type="entry name" value="FAD-bd_FR_type"/>
</dbReference>
<evidence type="ECO:0000259" key="16">
    <source>
        <dbReference type="PROSITE" id="PS51384"/>
    </source>
</evidence>
<keyword evidence="7" id="KW-0274">FAD</keyword>
<dbReference type="Gene3D" id="3.40.50.360">
    <property type="match status" value="1"/>
</dbReference>
<dbReference type="PANTHER" id="PTHR19384">
    <property type="entry name" value="NITRIC OXIDE SYNTHASE-RELATED"/>
    <property type="match status" value="1"/>
</dbReference>
<dbReference type="Gene3D" id="2.40.30.10">
    <property type="entry name" value="Translation factors"/>
    <property type="match status" value="1"/>
</dbReference>
<evidence type="ECO:0000256" key="3">
    <source>
        <dbReference type="ARBA" id="ARBA00022605"/>
    </source>
</evidence>
<dbReference type="PROSITE" id="PS51384">
    <property type="entry name" value="FAD_FR"/>
    <property type="match status" value="1"/>
</dbReference>
<dbReference type="GO" id="GO:0005829">
    <property type="term" value="C:cytosol"/>
    <property type="evidence" value="ECO:0007669"/>
    <property type="project" value="TreeGrafter"/>
</dbReference>
<dbReference type="SUPFAM" id="SSF52218">
    <property type="entry name" value="Flavoproteins"/>
    <property type="match status" value="1"/>
</dbReference>
<dbReference type="Pfam" id="PF00175">
    <property type="entry name" value="NAD_binding_1"/>
    <property type="match status" value="1"/>
</dbReference>
<organism evidence="17 18">
    <name type="scientific">Volvox africanus</name>
    <dbReference type="NCBI Taxonomy" id="51714"/>
    <lineage>
        <taxon>Eukaryota</taxon>
        <taxon>Viridiplantae</taxon>
        <taxon>Chlorophyta</taxon>
        <taxon>core chlorophytes</taxon>
        <taxon>Chlorophyceae</taxon>
        <taxon>CS clade</taxon>
        <taxon>Chlamydomonadales</taxon>
        <taxon>Volvocaceae</taxon>
        <taxon>Volvox</taxon>
    </lineage>
</organism>
<dbReference type="FunFam" id="3.40.50.80:FF:000001">
    <property type="entry name" value="NADPH--cytochrome P450 reductase 1"/>
    <property type="match status" value="1"/>
</dbReference>
<feature type="region of interest" description="Disordered" evidence="13">
    <location>
        <begin position="358"/>
        <end position="391"/>
    </location>
</feature>
<keyword evidence="14" id="KW-0812">Transmembrane</keyword>
<evidence type="ECO:0000256" key="6">
    <source>
        <dbReference type="ARBA" id="ARBA00022691"/>
    </source>
</evidence>
<keyword evidence="10" id="KW-0486">Methionine biosynthesis</keyword>
<evidence type="ECO:0000256" key="10">
    <source>
        <dbReference type="ARBA" id="ARBA00023167"/>
    </source>
</evidence>
<dbReference type="InterPro" id="IPR029039">
    <property type="entry name" value="Flavoprotein-like_sf"/>
</dbReference>
<feature type="compositionally biased region" description="Basic and acidic residues" evidence="13">
    <location>
        <begin position="530"/>
        <end position="557"/>
    </location>
</feature>
<evidence type="ECO:0000256" key="4">
    <source>
        <dbReference type="ARBA" id="ARBA00022630"/>
    </source>
</evidence>
<feature type="domain" description="FAD-binding FR-type" evidence="16">
    <location>
        <begin position="874"/>
        <end position="1144"/>
    </location>
</feature>
<feature type="compositionally biased region" description="Low complexity" evidence="13">
    <location>
        <begin position="558"/>
        <end position="567"/>
    </location>
</feature>
<dbReference type="InterPro" id="IPR003097">
    <property type="entry name" value="CysJ-like_FAD-binding"/>
</dbReference>
<dbReference type="InterPro" id="IPR039261">
    <property type="entry name" value="FNR_nucleotide-bd"/>
</dbReference>
<keyword evidence="14" id="KW-1133">Transmembrane helix</keyword>
<keyword evidence="9" id="KW-0560">Oxidoreductase</keyword>
<evidence type="ECO:0000256" key="5">
    <source>
        <dbReference type="ARBA" id="ARBA00022643"/>
    </source>
</evidence>
<dbReference type="Pfam" id="PF00258">
    <property type="entry name" value="Flavodoxin_1"/>
    <property type="match status" value="1"/>
</dbReference>
<keyword evidence="8" id="KW-0521">NADP</keyword>
<dbReference type="GO" id="GO:0050660">
    <property type="term" value="F:flavin adenine dinucleotide binding"/>
    <property type="evidence" value="ECO:0007669"/>
    <property type="project" value="TreeGrafter"/>
</dbReference>
<name>A0A8J4BFH2_9CHLO</name>
<dbReference type="Gene3D" id="1.20.990.10">
    <property type="entry name" value="NADPH-cytochrome p450 Reductase, Chain A, domain 3"/>
    <property type="match status" value="1"/>
</dbReference>
<dbReference type="GO" id="GO:0030586">
    <property type="term" value="F:[methionine synthase] reductase (NADPH) activity"/>
    <property type="evidence" value="ECO:0007669"/>
    <property type="project" value="UniProtKB-EC"/>
</dbReference>
<dbReference type="InterPro" id="IPR001709">
    <property type="entry name" value="Flavoprot_Pyr_Nucl_cyt_Rdtase"/>
</dbReference>
<feature type="domain" description="Flavodoxin-like" evidence="15">
    <location>
        <begin position="302"/>
        <end position="452"/>
    </location>
</feature>
<feature type="region of interest" description="Disordered" evidence="13">
    <location>
        <begin position="530"/>
        <end position="580"/>
    </location>
</feature>
<dbReference type="EMBL" id="BNCO01000028">
    <property type="protein sequence ID" value="GIL57573.1"/>
    <property type="molecule type" value="Genomic_DNA"/>
</dbReference>
<evidence type="ECO:0000256" key="1">
    <source>
        <dbReference type="ARBA" id="ARBA00001917"/>
    </source>
</evidence>
<feature type="region of interest" description="Disordered" evidence="13">
    <location>
        <begin position="947"/>
        <end position="970"/>
    </location>
</feature>
<keyword evidence="6" id="KW-0949">S-adenosyl-L-methionine</keyword>
<dbReference type="InterPro" id="IPR001433">
    <property type="entry name" value="OxRdtase_FAD/NAD-bd"/>
</dbReference>
<dbReference type="Pfam" id="PF00667">
    <property type="entry name" value="FAD_binding_1"/>
    <property type="match status" value="1"/>
</dbReference>
<comment type="cofactor">
    <cofactor evidence="2">
        <name>FAD</name>
        <dbReference type="ChEBI" id="CHEBI:57692"/>
    </cofactor>
</comment>
<evidence type="ECO:0000256" key="11">
    <source>
        <dbReference type="ARBA" id="ARBA00039088"/>
    </source>
</evidence>
<keyword evidence="14" id="KW-0472">Membrane</keyword>
<dbReference type="Gene3D" id="3.40.50.80">
    <property type="entry name" value="Nucleotide-binding domain of ferredoxin-NADP reductase (FNR) module"/>
    <property type="match status" value="1"/>
</dbReference>
<dbReference type="PRINTS" id="PR00369">
    <property type="entry name" value="FLAVODOXIN"/>
</dbReference>
<dbReference type="PRINTS" id="PR00371">
    <property type="entry name" value="FPNCR"/>
</dbReference>
<dbReference type="GO" id="GO:0009086">
    <property type="term" value="P:methionine biosynthetic process"/>
    <property type="evidence" value="ECO:0007669"/>
    <property type="project" value="UniProtKB-KW"/>
</dbReference>
<comment type="cofactor">
    <cofactor evidence="1">
        <name>FMN</name>
        <dbReference type="ChEBI" id="CHEBI:58210"/>
    </cofactor>
</comment>
<reference evidence="17" key="1">
    <citation type="journal article" date="2021" name="Proc. Natl. Acad. Sci. U.S.A.">
        <title>Three genomes in the algal genus Volvox reveal the fate of a haploid sex-determining region after a transition to homothallism.</title>
        <authorList>
            <person name="Yamamoto K."/>
            <person name="Hamaji T."/>
            <person name="Kawai-Toyooka H."/>
            <person name="Matsuzaki R."/>
            <person name="Takahashi F."/>
            <person name="Nishimura Y."/>
            <person name="Kawachi M."/>
            <person name="Noguchi H."/>
            <person name="Minakuchi Y."/>
            <person name="Umen J.G."/>
            <person name="Toyoda A."/>
            <person name="Nozaki H."/>
        </authorList>
    </citation>
    <scope>NUCLEOTIDE SEQUENCE</scope>
    <source>
        <strain evidence="17">NIES-3780</strain>
    </source>
</reference>
<dbReference type="InterPro" id="IPR023173">
    <property type="entry name" value="NADPH_Cyt_P450_Rdtase_alpha"/>
</dbReference>
<comment type="caution">
    <text evidence="17">The sequence shown here is derived from an EMBL/GenBank/DDBJ whole genome shotgun (WGS) entry which is preliminary data.</text>
</comment>
<feature type="compositionally biased region" description="Pro residues" evidence="13">
    <location>
        <begin position="271"/>
        <end position="290"/>
    </location>
</feature>
<protein>
    <recommendedName>
        <fullName evidence="12">Methionine synthase reductase</fullName>
        <ecNumber evidence="11">1.16.1.8</ecNumber>
    </recommendedName>
</protein>
<feature type="compositionally biased region" description="Polar residues" evidence="13">
    <location>
        <begin position="744"/>
        <end position="756"/>
    </location>
</feature>
<proteinExistence type="predicted"/>
<feature type="compositionally biased region" description="Low complexity" evidence="13">
    <location>
        <begin position="261"/>
        <end position="270"/>
    </location>
</feature>